<evidence type="ECO:0000313" key="1">
    <source>
        <dbReference type="EMBL" id="DBA52258.1"/>
    </source>
</evidence>
<accession>A0AAT9JGF4</accession>
<protein>
    <submittedName>
        <fullName evidence="1">ORF51</fullName>
    </submittedName>
</protein>
<reference evidence="1" key="2">
    <citation type="submission" date="2024-03" db="EMBL/GenBank/DDBJ databases">
        <authorList>
            <person name="Ni Y."/>
            <person name="Xu T."/>
            <person name="Yan S."/>
            <person name="Chen L."/>
            <person name="Wang Y."/>
        </authorList>
    </citation>
    <scope>NUCLEOTIDE SEQUENCE</scope>
    <source>
        <strain evidence="1">NYM1</strain>
    </source>
</reference>
<sequence>MRKYEGITFFFKWDGKTMNLIQSFKQHFELDKPKCPHRKLYRLPHNIMVCPECFRCFEIGSMMMARVALSDSDLEKLFRLMREKQ</sequence>
<proteinExistence type="predicted"/>
<dbReference type="EMBL" id="BK067792">
    <property type="protein sequence ID" value="DBA52258.1"/>
    <property type="molecule type" value="Genomic_DNA"/>
</dbReference>
<name>A0AAT9JGF4_9VIRU</name>
<organism evidence="1">
    <name type="scientific">Nitrosopumilaceae spindle-shaped virus</name>
    <dbReference type="NCBI Taxonomy" id="3065433"/>
    <lineage>
        <taxon>Viruses</taxon>
    </lineage>
</organism>
<reference evidence="1" key="1">
    <citation type="journal article" date="2024" name="Environ. Microbiol. Rep.">
        <title>Hiding in plain sight: The discovery of complete genomes of 11 hypothetical spindle-shaped viruses that putatively infect mesophilic ammonia-oxidizing archaea.</title>
        <authorList>
            <person name="Ni Y."/>
            <person name="Xu T."/>
            <person name="Yan S."/>
            <person name="Chen L."/>
            <person name="Wang Y."/>
        </authorList>
    </citation>
    <scope>NUCLEOTIDE SEQUENCE</scope>
    <source>
        <strain evidence="1">NYM1</strain>
    </source>
</reference>